<dbReference type="AlphaFoldDB" id="A0A7X0FBD9"/>
<comment type="caution">
    <text evidence="2">The sequence shown here is derived from an EMBL/GenBank/DDBJ whole genome shotgun (WGS) entry which is preliminary data.</text>
</comment>
<feature type="region of interest" description="Disordered" evidence="1">
    <location>
        <begin position="270"/>
        <end position="330"/>
    </location>
</feature>
<dbReference type="PIRSF" id="PIRSF034285">
    <property type="entry name" value="UCP034285"/>
    <property type="match status" value="1"/>
</dbReference>
<proteinExistence type="predicted"/>
<dbReference type="InterPro" id="IPR027417">
    <property type="entry name" value="P-loop_NTPase"/>
</dbReference>
<dbReference type="InterPro" id="IPR017026">
    <property type="entry name" value="ImuA"/>
</dbReference>
<evidence type="ECO:0000256" key="1">
    <source>
        <dbReference type="SAM" id="MobiDB-lite"/>
    </source>
</evidence>
<evidence type="ECO:0000313" key="2">
    <source>
        <dbReference type="EMBL" id="MBB6356613.1"/>
    </source>
</evidence>
<dbReference type="RefSeq" id="WP_246441541.1">
    <property type="nucleotide sequence ID" value="NZ_BAABEG010000001.1"/>
</dbReference>
<protein>
    <submittedName>
        <fullName evidence="2">Protein ImuA</fullName>
    </submittedName>
</protein>
<dbReference type="SUPFAM" id="SSF52540">
    <property type="entry name" value="P-loop containing nucleoside triphosphate hydrolases"/>
    <property type="match status" value="1"/>
</dbReference>
<dbReference type="Gene3D" id="3.40.50.300">
    <property type="entry name" value="P-loop containing nucleotide triphosphate hydrolases"/>
    <property type="match status" value="1"/>
</dbReference>
<feature type="compositionally biased region" description="Basic and acidic residues" evidence="1">
    <location>
        <begin position="270"/>
        <end position="281"/>
    </location>
</feature>
<reference evidence="2 3" key="1">
    <citation type="submission" date="2020-08" db="EMBL/GenBank/DDBJ databases">
        <title>Genomic Encyclopedia of Type Strains, Phase IV (KMG-IV): sequencing the most valuable type-strain genomes for metagenomic binning, comparative biology and taxonomic classification.</title>
        <authorList>
            <person name="Goeker M."/>
        </authorList>
    </citation>
    <scope>NUCLEOTIDE SEQUENCE [LARGE SCALE GENOMIC DNA]</scope>
    <source>
        <strain evidence="2 3">DSM 7051</strain>
    </source>
</reference>
<evidence type="ECO:0000313" key="3">
    <source>
        <dbReference type="Proteomes" id="UP000536262"/>
    </source>
</evidence>
<name>A0A7X0FBD9_9HYPH</name>
<organism evidence="2 3">
    <name type="scientific">Aminobacter aganoensis</name>
    <dbReference type="NCBI Taxonomy" id="83264"/>
    <lineage>
        <taxon>Bacteria</taxon>
        <taxon>Pseudomonadati</taxon>
        <taxon>Pseudomonadota</taxon>
        <taxon>Alphaproteobacteria</taxon>
        <taxon>Hyphomicrobiales</taxon>
        <taxon>Phyllobacteriaceae</taxon>
        <taxon>Aminobacter</taxon>
    </lineage>
</organism>
<dbReference type="EMBL" id="JACHOU010000015">
    <property type="protein sequence ID" value="MBB6356613.1"/>
    <property type="molecule type" value="Genomic_DNA"/>
</dbReference>
<dbReference type="Proteomes" id="UP000536262">
    <property type="component" value="Unassembled WGS sequence"/>
</dbReference>
<sequence length="330" mass="34969">MATSAVARGVVFALRQKIAKIEGTLPELLASPSDNRPPAGVLVRRNGIASARDVFLPTGVEGLDEALGGGLPKAALTEIHGTETRNAGAAAGLALCLVSRMLKERSRPQDLLLWVGTAEIFREAGLPYAPGLDRFFGIPAASLLFAEAPKPADVLWIAEEAARIEEIAAIVVELRGNPRNVDLTATRRLHRRAQDSGRPVFLLRQSAEPEPTAAPVRLVAAPAPASLRHTLAGPLSGSIGPPAISVEIGKSRTALPGKFILEWNPDARTLEERRHSPEDRVAVVSASRGRADPQAAAGTVVAFRPAAEPAPGGQPPREQHPAHRRPRRTG</sequence>
<accession>A0A7X0FBD9</accession>
<gene>
    <name evidence="2" type="ORF">GGR00_004425</name>
</gene>
<keyword evidence="3" id="KW-1185">Reference proteome</keyword>